<dbReference type="GeneID" id="34220821"/>
<gene>
    <name evidence="6" type="ORF">GZ22_08635</name>
</gene>
<comment type="similarity">
    <text evidence="2 4">Belongs to the GerABKA family.</text>
</comment>
<dbReference type="Pfam" id="PF03323">
    <property type="entry name" value="GerA"/>
    <property type="match status" value="1"/>
</dbReference>
<dbReference type="InterPro" id="IPR050768">
    <property type="entry name" value="UPF0353/GerABKA_families"/>
</dbReference>
<evidence type="ECO:0000313" key="7">
    <source>
        <dbReference type="Proteomes" id="UP000027980"/>
    </source>
</evidence>
<feature type="transmembrane region" description="Helical" evidence="5">
    <location>
        <begin position="387"/>
        <end position="407"/>
    </location>
</feature>
<evidence type="ECO:0000256" key="2">
    <source>
        <dbReference type="ARBA" id="ARBA00005278"/>
    </source>
</evidence>
<dbReference type="HOGENOM" id="CLU_021639_3_1_9"/>
<dbReference type="PANTHER" id="PTHR22550">
    <property type="entry name" value="SPORE GERMINATION PROTEIN"/>
    <property type="match status" value="1"/>
</dbReference>
<organism evidence="6 7">
    <name type="scientific">Terribacillus saccharophilus</name>
    <dbReference type="NCBI Taxonomy" id="361277"/>
    <lineage>
        <taxon>Bacteria</taxon>
        <taxon>Bacillati</taxon>
        <taxon>Bacillota</taxon>
        <taxon>Bacilli</taxon>
        <taxon>Bacillales</taxon>
        <taxon>Bacillaceae</taxon>
        <taxon>Terribacillus</taxon>
    </lineage>
</organism>
<dbReference type="KEGG" id="tap:GZ22_08635"/>
<proteinExistence type="inferred from homology"/>
<keyword evidence="3 4" id="KW-0472">Membrane</keyword>
<dbReference type="OrthoDB" id="9772630at2"/>
<reference evidence="6 7" key="1">
    <citation type="submission" date="2014-07" db="EMBL/GenBank/DDBJ databases">
        <title>Complete genome sequence of a moderately halophilic bacterium Terribacillus aidingensis MP602, isolated from Cryptomeria fortunei in Tianmu mountain in China.</title>
        <authorList>
            <person name="Wang Y."/>
            <person name="Lu P."/>
            <person name="Zhang L."/>
        </authorList>
    </citation>
    <scope>NUCLEOTIDE SEQUENCE [LARGE SCALE GENOMIC DNA]</scope>
    <source>
        <strain evidence="6 7">MP602</strain>
    </source>
</reference>
<evidence type="ECO:0000256" key="5">
    <source>
        <dbReference type="SAM" id="Phobius"/>
    </source>
</evidence>
<dbReference type="PANTHER" id="PTHR22550:SF9">
    <property type="entry name" value="STAGE V SPORULATION PROTEIN AF"/>
    <property type="match status" value="1"/>
</dbReference>
<dbReference type="RefSeq" id="WP_038561021.1">
    <property type="nucleotide sequence ID" value="NZ_CP008876.1"/>
</dbReference>
<evidence type="ECO:0000256" key="1">
    <source>
        <dbReference type="ARBA" id="ARBA00004141"/>
    </source>
</evidence>
<evidence type="ECO:0000256" key="3">
    <source>
        <dbReference type="ARBA" id="ARBA00023136"/>
    </source>
</evidence>
<sequence length="491" mass="55181">MADEQKTPIPAKIDDVNEFMKERVGVGVSFDVGHRTLIILKKKVEIYYTTGLADAEVVQRVLSKLMSINDDERNTNKVSEIIENRLVHMQVKRTESIDDCVDQFLSGLIVVFMDGCDFAFVVDTRSYPGRQPEEPDTEKVIRGPRDGYTENIIINTALTRRRIRDERLRLEMMQVGERSKTDICIAYIEDVADPNLVKLIKKELKEIEIDGLPMSDKSVEEYLVKQGNRPFPLVRYTERPDIGAVHLFEGHVLIIVDTSPSVIITPATYFSHLQHAEEYRESPAPGTFIRWVRLTGIFVSLFLLPFWYLITVHPELLPQSIDFIGPNKDDGHIPLFLQILLADLGIEFLRLAAIHTPTPLSTAMGLIAAVLIGEIAINVGLFTPEVILYVAISAVGSFVTPSFELSVSNKITRIFFLVATAIFGVPGFVISITLAILILVGTKSLNTPYMWPFIPFNLKALLEIAYRTPVPLTKYRPSITNSPDKTRAPNS</sequence>
<keyword evidence="5" id="KW-0812">Transmembrane</keyword>
<evidence type="ECO:0000313" key="6">
    <source>
        <dbReference type="EMBL" id="AIF66694.1"/>
    </source>
</evidence>
<feature type="transmembrane region" description="Helical" evidence="5">
    <location>
        <begin position="335"/>
        <end position="353"/>
    </location>
</feature>
<dbReference type="GO" id="GO:0009847">
    <property type="term" value="P:spore germination"/>
    <property type="evidence" value="ECO:0007669"/>
    <property type="project" value="UniProtKB-UniRule"/>
</dbReference>
<feature type="transmembrane region" description="Helical" evidence="5">
    <location>
        <begin position="360"/>
        <end position="381"/>
    </location>
</feature>
<dbReference type="Proteomes" id="UP000027980">
    <property type="component" value="Chromosome"/>
</dbReference>
<keyword evidence="5" id="KW-1133">Transmembrane helix</keyword>
<feature type="transmembrane region" description="Helical" evidence="5">
    <location>
        <begin position="414"/>
        <end position="440"/>
    </location>
</feature>
<dbReference type="EMBL" id="CP008876">
    <property type="protein sequence ID" value="AIF66694.1"/>
    <property type="molecule type" value="Genomic_DNA"/>
</dbReference>
<evidence type="ECO:0000256" key="4">
    <source>
        <dbReference type="PIRNR" id="PIRNR005690"/>
    </source>
</evidence>
<feature type="transmembrane region" description="Helical" evidence="5">
    <location>
        <begin position="291"/>
        <end position="310"/>
    </location>
</feature>
<dbReference type="AlphaFoldDB" id="A0A075LK17"/>
<name>A0A075LK17_9BACI</name>
<accession>A0A075LK17</accession>
<comment type="subcellular location">
    <subcellularLocation>
        <location evidence="4">Cell membrane</location>
    </subcellularLocation>
    <subcellularLocation>
        <location evidence="1">Membrane</location>
        <topology evidence="1">Multi-pass membrane protein</topology>
    </subcellularLocation>
</comment>
<protein>
    <submittedName>
        <fullName evidence="6">Stage V sporulation protein AF</fullName>
    </submittedName>
</protein>
<dbReference type="InterPro" id="IPR004995">
    <property type="entry name" value="Spore_Ger"/>
</dbReference>
<dbReference type="PIRSF" id="PIRSF005690">
    <property type="entry name" value="GerBA"/>
    <property type="match status" value="1"/>
</dbReference>
<dbReference type="GO" id="GO:0005886">
    <property type="term" value="C:plasma membrane"/>
    <property type="evidence" value="ECO:0007669"/>
    <property type="project" value="UniProtKB-SubCell"/>
</dbReference>